<feature type="signal peptide" evidence="2">
    <location>
        <begin position="1"/>
        <end position="29"/>
    </location>
</feature>
<dbReference type="OrthoDB" id="3222930at2"/>
<evidence type="ECO:0000313" key="3">
    <source>
        <dbReference type="EMBL" id="TSB37452.1"/>
    </source>
</evidence>
<evidence type="ECO:0000256" key="2">
    <source>
        <dbReference type="SAM" id="SignalP"/>
    </source>
</evidence>
<name>A0A553Z7P1_9ACTN</name>
<feature type="chain" id="PRO_5039187929" description="Lipoprotein" evidence="2">
    <location>
        <begin position="30"/>
        <end position="698"/>
    </location>
</feature>
<evidence type="ECO:0000313" key="4">
    <source>
        <dbReference type="Proteomes" id="UP000320888"/>
    </source>
</evidence>
<dbReference type="AlphaFoldDB" id="A0A553Z7P1"/>
<organism evidence="3 4">
    <name type="scientific">Streptomyces benahoarensis</name>
    <dbReference type="NCBI Taxonomy" id="2595054"/>
    <lineage>
        <taxon>Bacteria</taxon>
        <taxon>Bacillati</taxon>
        <taxon>Actinomycetota</taxon>
        <taxon>Actinomycetes</taxon>
        <taxon>Kitasatosporales</taxon>
        <taxon>Streptomycetaceae</taxon>
        <taxon>Streptomyces</taxon>
    </lineage>
</organism>
<dbReference type="Pfam" id="PF11308">
    <property type="entry name" value="Glyco_hydro_129"/>
    <property type="match status" value="1"/>
</dbReference>
<sequence>MHTSTGHATNRRTRRYVVLAIATALTAGAAVTATAFGTESTEPGHVRIHDGLVELPVQGGTASIDTATLRIDGRGHDGRTVRMSDPAVSSPGEPGRVTQVSDGARWTYPGKGLTVEALADHGRLRITVTSATDTTMTWPVTGTDPAASALQLPRGEGLSIPVADTFWNSPDGGLVGGEGAALTNLSLPLWGYSLGDKQGVSYLAPTDIDTSLQFASSGGRLRTTTTHRFSGGNDTRTYTVTFALTDGSPIAPAVDYRAWLSEHGQLGSLKRKIEENPETAKLLGAFHAYTWGGARTAKGVERLKSLGVTRMWVGYDSDDSPMTAKDVAAAETAGYLAAPYDSFADGQEKGPDSSPNTIWPDGVYPGFCVQRADGTPQPGFRGHGCYLSSEAFEKAEKDKHYLADRTRSLVRNGASSYFLDVDAAGELFRDHDPKHPMTMGEDRTNRLARMKRLMTGAYAPSGKPLVLGSEAAGAWANKVLAYDHGSGTPVDGRLWGIETGHIDTDPKGPKNDPAWGGYMPEGATDMFFKPVKVSDFKPEHRAVVAAAMKAMYDPVYRVPLYETALHGSLINVERWELPFDKLPEQKTNRALLAMLYNVPLNFVLSDKDPAWEKNTRELAALQKYFDPLHRAAGTQELTSFRWLTEDRTVQRTVFGDGALTVTANFGSTPHDSLPGGCVDAKLKGESTSRRLCPSKVVP</sequence>
<dbReference type="RefSeq" id="WP_143942287.1">
    <property type="nucleotide sequence ID" value="NZ_VKLS01000235.1"/>
</dbReference>
<dbReference type="Proteomes" id="UP000320888">
    <property type="component" value="Unassembled WGS sequence"/>
</dbReference>
<dbReference type="EMBL" id="VKLS01000235">
    <property type="protein sequence ID" value="TSB37452.1"/>
    <property type="molecule type" value="Genomic_DNA"/>
</dbReference>
<evidence type="ECO:0000256" key="1">
    <source>
        <dbReference type="SAM" id="MobiDB-lite"/>
    </source>
</evidence>
<evidence type="ECO:0008006" key="5">
    <source>
        <dbReference type="Google" id="ProtNLM"/>
    </source>
</evidence>
<keyword evidence="4" id="KW-1185">Reference proteome</keyword>
<dbReference type="InterPro" id="IPR021459">
    <property type="entry name" value="GH101-related"/>
</dbReference>
<proteinExistence type="predicted"/>
<feature type="compositionally biased region" description="Basic and acidic residues" evidence="1">
    <location>
        <begin position="73"/>
        <end position="82"/>
    </location>
</feature>
<protein>
    <recommendedName>
        <fullName evidence="5">Lipoprotein</fullName>
    </recommendedName>
</protein>
<gene>
    <name evidence="3" type="ORF">FNZ23_18365</name>
</gene>
<accession>A0A553Z7P1</accession>
<keyword evidence="2" id="KW-0732">Signal</keyword>
<comment type="caution">
    <text evidence="3">The sequence shown here is derived from an EMBL/GenBank/DDBJ whole genome shotgun (WGS) entry which is preliminary data.</text>
</comment>
<reference evidence="3 4" key="1">
    <citation type="submission" date="2019-07" db="EMBL/GenBank/DDBJ databases">
        <title>Draft genome for Streptomyces benahoarensis MZ03-48.</title>
        <authorList>
            <person name="Gonzalez-Pimentel J.L."/>
        </authorList>
    </citation>
    <scope>NUCLEOTIDE SEQUENCE [LARGE SCALE GENOMIC DNA]</scope>
    <source>
        <strain evidence="3 4">MZ03-48</strain>
    </source>
</reference>
<feature type="region of interest" description="Disordered" evidence="1">
    <location>
        <begin position="73"/>
        <end position="99"/>
    </location>
</feature>